<organism evidence="2 3">
    <name type="scientific">Solibacillus faecavium</name>
    <dbReference type="NCBI Taxonomy" id="2762221"/>
    <lineage>
        <taxon>Bacteria</taxon>
        <taxon>Bacillati</taxon>
        <taxon>Bacillota</taxon>
        <taxon>Bacilli</taxon>
        <taxon>Bacillales</taxon>
        <taxon>Caryophanaceae</taxon>
        <taxon>Solibacillus</taxon>
    </lineage>
</organism>
<evidence type="ECO:0000313" key="3">
    <source>
        <dbReference type="Proteomes" id="UP000619101"/>
    </source>
</evidence>
<keyword evidence="1" id="KW-0472">Membrane</keyword>
<protein>
    <recommendedName>
        <fullName evidence="4">DUF4190 domain-containing protein</fullName>
    </recommendedName>
</protein>
<comment type="caution">
    <text evidence="2">The sequence shown here is derived from an EMBL/GenBank/DDBJ whole genome shotgun (WGS) entry which is preliminary data.</text>
</comment>
<accession>A0ABR8Y2Q4</accession>
<gene>
    <name evidence="2" type="ORF">H9635_17315</name>
</gene>
<sequence length="79" mass="8774">MEEKKNGGSILSSIGWISVALLFITLMPPLFMFFPICIGIVLRRDYQEQKQEGLAMIILGVIGALVGFLLAMYVNLKVL</sequence>
<name>A0ABR8Y2Q4_9BACL</name>
<dbReference type="EMBL" id="JACSPZ010000011">
    <property type="protein sequence ID" value="MBD8038507.1"/>
    <property type="molecule type" value="Genomic_DNA"/>
</dbReference>
<dbReference type="RefSeq" id="WP_191701562.1">
    <property type="nucleotide sequence ID" value="NZ_JACSPZ010000011.1"/>
</dbReference>
<dbReference type="Proteomes" id="UP000619101">
    <property type="component" value="Unassembled WGS sequence"/>
</dbReference>
<evidence type="ECO:0000313" key="2">
    <source>
        <dbReference type="EMBL" id="MBD8038507.1"/>
    </source>
</evidence>
<evidence type="ECO:0000256" key="1">
    <source>
        <dbReference type="SAM" id="Phobius"/>
    </source>
</evidence>
<feature type="transmembrane region" description="Helical" evidence="1">
    <location>
        <begin position="14"/>
        <end position="42"/>
    </location>
</feature>
<keyword evidence="1" id="KW-0812">Transmembrane</keyword>
<reference evidence="2 3" key="1">
    <citation type="submission" date="2020-08" db="EMBL/GenBank/DDBJ databases">
        <title>A Genomic Blueprint of the Chicken Gut Microbiome.</title>
        <authorList>
            <person name="Gilroy R."/>
            <person name="Ravi A."/>
            <person name="Getino M."/>
            <person name="Pursley I."/>
            <person name="Horton D.L."/>
            <person name="Alikhan N.-F."/>
            <person name="Baker D."/>
            <person name="Gharbi K."/>
            <person name="Hall N."/>
            <person name="Watson M."/>
            <person name="Adriaenssens E.M."/>
            <person name="Foster-Nyarko E."/>
            <person name="Jarju S."/>
            <person name="Secka A."/>
            <person name="Antonio M."/>
            <person name="Oren A."/>
            <person name="Chaudhuri R."/>
            <person name="La Ragione R.M."/>
            <person name="Hildebrand F."/>
            <person name="Pallen M.J."/>
        </authorList>
    </citation>
    <scope>NUCLEOTIDE SEQUENCE [LARGE SCALE GENOMIC DNA]</scope>
    <source>
        <strain evidence="2 3">A46</strain>
    </source>
</reference>
<proteinExistence type="predicted"/>
<keyword evidence="3" id="KW-1185">Reference proteome</keyword>
<evidence type="ECO:0008006" key="4">
    <source>
        <dbReference type="Google" id="ProtNLM"/>
    </source>
</evidence>
<keyword evidence="1" id="KW-1133">Transmembrane helix</keyword>
<feature type="transmembrane region" description="Helical" evidence="1">
    <location>
        <begin position="54"/>
        <end position="74"/>
    </location>
</feature>